<dbReference type="SUPFAM" id="SSF53098">
    <property type="entry name" value="Ribonuclease H-like"/>
    <property type="match status" value="1"/>
</dbReference>
<dbReference type="PANTHER" id="PTHR37432:SF1">
    <property type="entry name" value="HAT C-TERMINAL DIMERISATION DOMAIN-CONTAINING PROTEIN-RELATED"/>
    <property type="match status" value="1"/>
</dbReference>
<evidence type="ECO:0000313" key="2">
    <source>
        <dbReference type="Proteomes" id="UP000887578"/>
    </source>
</evidence>
<dbReference type="InterPro" id="IPR012337">
    <property type="entry name" value="RNaseH-like_sf"/>
</dbReference>
<accession>A0A914PIC3</accession>
<dbReference type="WBParaSite" id="PDA_v2.g18118.t1">
    <property type="protein sequence ID" value="PDA_v2.g18118.t1"/>
    <property type="gene ID" value="PDA_v2.g18118"/>
</dbReference>
<proteinExistence type="predicted"/>
<keyword evidence="1" id="KW-0175">Coiled coil</keyword>
<name>A0A914PIC3_9BILA</name>
<keyword evidence="2" id="KW-1185">Reference proteome</keyword>
<evidence type="ECO:0000256" key="1">
    <source>
        <dbReference type="SAM" id="Coils"/>
    </source>
</evidence>
<dbReference type="PANTHER" id="PTHR37432">
    <property type="entry name" value="PROTEIN CBG21304"/>
    <property type="match status" value="1"/>
</dbReference>
<protein>
    <submittedName>
        <fullName evidence="3">Uncharacterized protein</fullName>
    </submittedName>
</protein>
<sequence length="321" mass="37100">MAKHGISEDTVRKQITLCTDRGSNMLSAFAEFTRIDDVCHQMSILSKRIVDPYKNNWLPEQFRLDDDVKESLKGLTKLLKDSTKVIKGINSRPKLRKQLSEGGIFLAAHHEIRWLSRYRSIKSLLKLLEEDNENLKEAVFDVLAEYRFNGQYVYREAVDNINAHVEDLRNYVEFIKPIKDAVKILESETEPTINQILVQYHNIENHFREALGDENEVIKNMAKSGIAALSYHKTISSSFSDIHTLGLMLDPLQKDKLLAITGRDNILEAINMFKRYVRKYDNRPAPQEEHVDDPMIDSPFAEFTTSNIDLLDVEIESYLKK</sequence>
<dbReference type="AlphaFoldDB" id="A0A914PIC3"/>
<reference evidence="3" key="1">
    <citation type="submission" date="2022-11" db="UniProtKB">
        <authorList>
            <consortium name="WormBaseParasite"/>
        </authorList>
    </citation>
    <scope>IDENTIFICATION</scope>
</reference>
<dbReference type="Proteomes" id="UP000887578">
    <property type="component" value="Unplaced"/>
</dbReference>
<evidence type="ECO:0000313" key="3">
    <source>
        <dbReference type="WBParaSite" id="PDA_v2.g18118.t1"/>
    </source>
</evidence>
<feature type="coiled-coil region" evidence="1">
    <location>
        <begin position="118"/>
        <end position="145"/>
    </location>
</feature>
<organism evidence="2 3">
    <name type="scientific">Panagrolaimus davidi</name>
    <dbReference type="NCBI Taxonomy" id="227884"/>
    <lineage>
        <taxon>Eukaryota</taxon>
        <taxon>Metazoa</taxon>
        <taxon>Ecdysozoa</taxon>
        <taxon>Nematoda</taxon>
        <taxon>Chromadorea</taxon>
        <taxon>Rhabditida</taxon>
        <taxon>Tylenchina</taxon>
        <taxon>Panagrolaimomorpha</taxon>
        <taxon>Panagrolaimoidea</taxon>
        <taxon>Panagrolaimidae</taxon>
        <taxon>Panagrolaimus</taxon>
    </lineage>
</organism>